<proteinExistence type="predicted"/>
<reference evidence="1" key="1">
    <citation type="submission" date="2022-10" db="EMBL/GenBank/DDBJ databases">
        <title>Tapping the CABI collections for fungal endophytes: first genome assemblies for Collariella, Neodidymelliopsis, Ascochyta clinopodiicola, Didymella pomorum, Didymosphaeria variabile, Neocosmospora piperis and Neocucurbitaria cava.</title>
        <authorList>
            <person name="Hill R."/>
        </authorList>
    </citation>
    <scope>NUCLEOTIDE SEQUENCE</scope>
    <source>
        <strain evidence="1">IMI 355091</strain>
    </source>
</reference>
<comment type="caution">
    <text evidence="1">The sequence shown here is derived from an EMBL/GenBank/DDBJ whole genome shotgun (WGS) entry which is preliminary data.</text>
</comment>
<sequence>MPSIRQILPVLTTAASVEAAMGPAFSTGPVGSGSWIRESTSTLVLPKTPSNNAGDASLWVGMGTSNGDLIQSIADAYQSTSSWSIFAYTLLSTGANSQMPVQTEGTNAVATEQITMYYKFDDTTGNYTQYVSINDKRVATLSSSDGHAQGWGSAVECAENNCGTMPAHKWIDTVITLDTADPNYDQTMGKGEGVTGEMSTDDGGMTWKVTDINIPEFTFGQ</sequence>
<dbReference type="EMBL" id="JAPEVA010000031">
    <property type="protein sequence ID" value="KAJ4405893.1"/>
    <property type="molecule type" value="Genomic_DNA"/>
</dbReference>
<accession>A0A9W8ZFQ4</accession>
<evidence type="ECO:0000313" key="1">
    <source>
        <dbReference type="EMBL" id="KAJ4405893.1"/>
    </source>
</evidence>
<dbReference type="Proteomes" id="UP001140510">
    <property type="component" value="Unassembled WGS sequence"/>
</dbReference>
<evidence type="ECO:0000313" key="2">
    <source>
        <dbReference type="Proteomes" id="UP001140510"/>
    </source>
</evidence>
<organism evidence="1 2">
    <name type="scientific">Didymella pomorum</name>
    <dbReference type="NCBI Taxonomy" id="749634"/>
    <lineage>
        <taxon>Eukaryota</taxon>
        <taxon>Fungi</taxon>
        <taxon>Dikarya</taxon>
        <taxon>Ascomycota</taxon>
        <taxon>Pezizomycotina</taxon>
        <taxon>Dothideomycetes</taxon>
        <taxon>Pleosporomycetidae</taxon>
        <taxon>Pleosporales</taxon>
        <taxon>Pleosporineae</taxon>
        <taxon>Didymellaceae</taxon>
        <taxon>Didymella</taxon>
    </lineage>
</organism>
<protein>
    <submittedName>
        <fullName evidence="1">Uncharacterized protein</fullName>
    </submittedName>
</protein>
<dbReference type="AlphaFoldDB" id="A0A9W8ZFQ4"/>
<keyword evidence="2" id="KW-1185">Reference proteome</keyword>
<gene>
    <name evidence="1" type="ORF">N0V91_005002</name>
</gene>
<name>A0A9W8ZFQ4_9PLEO</name>
<dbReference type="OrthoDB" id="5086500at2759"/>